<dbReference type="EMBL" id="CP098828">
    <property type="protein sequence ID" value="XBO73700.1"/>
    <property type="molecule type" value="Genomic_DNA"/>
</dbReference>
<dbReference type="PANTHER" id="PTHR42928:SF5">
    <property type="entry name" value="BLR1237 PROTEIN"/>
    <property type="match status" value="1"/>
</dbReference>
<dbReference type="Pfam" id="PF03401">
    <property type="entry name" value="TctC"/>
    <property type="match status" value="1"/>
</dbReference>
<accession>A0AAU7KPR3</accession>
<dbReference type="PANTHER" id="PTHR42928">
    <property type="entry name" value="TRICARBOXYLATE-BINDING PROTEIN"/>
    <property type="match status" value="1"/>
</dbReference>
<evidence type="ECO:0000256" key="2">
    <source>
        <dbReference type="SAM" id="SignalP"/>
    </source>
</evidence>
<name>A0AAU7KPR3_9GAMM</name>
<evidence type="ECO:0000256" key="1">
    <source>
        <dbReference type="ARBA" id="ARBA00006987"/>
    </source>
</evidence>
<feature type="chain" id="PRO_5043436875" evidence="2">
    <location>
        <begin position="22"/>
        <end position="333"/>
    </location>
</feature>
<dbReference type="InterPro" id="IPR042100">
    <property type="entry name" value="Bug_dom1"/>
</dbReference>
<organism evidence="3">
    <name type="scientific">Halomonas sp. H10-59</name>
    <dbReference type="NCBI Taxonomy" id="2950874"/>
    <lineage>
        <taxon>Bacteria</taxon>
        <taxon>Pseudomonadati</taxon>
        <taxon>Pseudomonadota</taxon>
        <taxon>Gammaproteobacteria</taxon>
        <taxon>Oceanospirillales</taxon>
        <taxon>Halomonadaceae</taxon>
        <taxon>Halomonas</taxon>
    </lineage>
</organism>
<reference evidence="3" key="1">
    <citation type="submission" date="2022-06" db="EMBL/GenBank/DDBJ databases">
        <title>A novel DMS-producing enzyme.</title>
        <authorList>
            <person name="Zhang Y."/>
        </authorList>
    </citation>
    <scope>NUCLEOTIDE SEQUENCE</scope>
    <source>
        <strain evidence="3">H10-59</strain>
    </source>
</reference>
<proteinExistence type="inferred from homology"/>
<feature type="signal peptide" evidence="2">
    <location>
        <begin position="1"/>
        <end position="21"/>
    </location>
</feature>
<dbReference type="Gene3D" id="3.40.190.150">
    <property type="entry name" value="Bordetella uptake gene, domain 1"/>
    <property type="match status" value="1"/>
</dbReference>
<evidence type="ECO:0000313" key="3">
    <source>
        <dbReference type="EMBL" id="XBO73700.1"/>
    </source>
</evidence>
<comment type="similarity">
    <text evidence="1">Belongs to the UPF0065 (bug) family.</text>
</comment>
<protein>
    <submittedName>
        <fullName evidence="3">Tripartite tricarboxylate transporter substrate binding protein</fullName>
    </submittedName>
</protein>
<dbReference type="CDD" id="cd07012">
    <property type="entry name" value="PBP2_Bug_TTT"/>
    <property type="match status" value="1"/>
</dbReference>
<dbReference type="RefSeq" id="WP_108448968.1">
    <property type="nucleotide sequence ID" value="NZ_CP098828.1"/>
</dbReference>
<dbReference type="SUPFAM" id="SSF53850">
    <property type="entry name" value="Periplasmic binding protein-like II"/>
    <property type="match status" value="1"/>
</dbReference>
<keyword evidence="2" id="KW-0732">Signal</keyword>
<sequence>MKRHVTPAIALLMGLSFHAAAADYPERDITNVVVWSAGGGTDVANRVVSAEMNAFLPRRINVVNKPGGVAGSIGMSHVSNQPADGYTLAGLSESNVAAAVQGGWENTFDSWYPFIIGGSPDLISVGSNSSYTSLEELVEAASSGDVTIKAAAGGSGSVHHLNLLAFEKGTGADLNFIPYPGSAPGQNAAITGEVSVVITSLAEQQQLIAANRLRPLAVLTDSPVDIEGTGEIPSAFDSYPQLKEYLPIRQTIGFAVRDDAPEEVKETLEQAFEQALETDAVKQWAEDNYFQLSGKTGEEASEEFSRLESLFSWTLYDLESASINPEELNIPRP</sequence>
<dbReference type="AlphaFoldDB" id="A0AAU7KPR3"/>
<dbReference type="Gene3D" id="3.40.190.10">
    <property type="entry name" value="Periplasmic binding protein-like II"/>
    <property type="match status" value="1"/>
</dbReference>
<gene>
    <name evidence="3" type="ORF">NFG57_12755</name>
</gene>
<dbReference type="InterPro" id="IPR005064">
    <property type="entry name" value="BUG"/>
</dbReference>
<dbReference type="PIRSF" id="PIRSF017082">
    <property type="entry name" value="YflP"/>
    <property type="match status" value="1"/>
</dbReference>